<keyword evidence="7" id="KW-1185">Reference proteome</keyword>
<dbReference type="PANTHER" id="PTHR42872">
    <property type="entry name" value="PROTEIN-GLUTAMATE METHYLESTERASE/PROTEIN-GLUTAMINE GLUTAMINASE"/>
    <property type="match status" value="1"/>
</dbReference>
<accession>A0ABV9YET3</accession>
<dbReference type="InterPro" id="IPR000673">
    <property type="entry name" value="Sig_transdc_resp-reg_Me-estase"/>
</dbReference>
<feature type="domain" description="CheB-type methylesterase" evidence="5">
    <location>
        <begin position="1"/>
        <end position="189"/>
    </location>
</feature>
<evidence type="ECO:0000256" key="3">
    <source>
        <dbReference type="ARBA" id="ARBA00048267"/>
    </source>
</evidence>
<dbReference type="SUPFAM" id="SSF52738">
    <property type="entry name" value="Methylesterase CheB, C-terminal domain"/>
    <property type="match status" value="1"/>
</dbReference>
<organism evidence="6 7">
    <name type="scientific">Actinomycetospora atypica</name>
    <dbReference type="NCBI Taxonomy" id="1290095"/>
    <lineage>
        <taxon>Bacteria</taxon>
        <taxon>Bacillati</taxon>
        <taxon>Actinomycetota</taxon>
        <taxon>Actinomycetes</taxon>
        <taxon>Pseudonocardiales</taxon>
        <taxon>Pseudonocardiaceae</taxon>
        <taxon>Actinomycetospora</taxon>
    </lineage>
</organism>
<gene>
    <name evidence="6" type="ORF">ACFPBZ_03605</name>
</gene>
<dbReference type="Proteomes" id="UP001595947">
    <property type="component" value="Unassembled WGS sequence"/>
</dbReference>
<dbReference type="CDD" id="cd16433">
    <property type="entry name" value="CheB"/>
    <property type="match status" value="1"/>
</dbReference>
<evidence type="ECO:0000256" key="4">
    <source>
        <dbReference type="PROSITE-ProRule" id="PRU00050"/>
    </source>
</evidence>
<sequence>MDGTGLVGVGASAGGVEALLELVEGLAADLPLALLVVLHQAPTAPTVLPDILDRRCALDVVAARDGDPLRAGRVLVAPPDRHLHVDDGHVRLSPDPRGSPHRPSVDVLFHSLAVAAGPLATGVVLSGMLDDGAVGLAEIVDHGGTALVQDPDDALHPGMPRAALGRVPDALVVRPAMIGAALAEMAATAPRPEDDVDGGSRTR</sequence>
<dbReference type="PROSITE" id="PS50122">
    <property type="entry name" value="CHEB"/>
    <property type="match status" value="1"/>
</dbReference>
<keyword evidence="4" id="KW-0145">Chemotaxis</keyword>
<feature type="active site" evidence="4">
    <location>
        <position position="131"/>
    </location>
</feature>
<dbReference type="InterPro" id="IPR035909">
    <property type="entry name" value="CheB_C"/>
</dbReference>
<evidence type="ECO:0000313" key="7">
    <source>
        <dbReference type="Proteomes" id="UP001595947"/>
    </source>
</evidence>
<name>A0ABV9YET3_9PSEU</name>
<evidence type="ECO:0000259" key="5">
    <source>
        <dbReference type="PROSITE" id="PS50122"/>
    </source>
</evidence>
<proteinExistence type="predicted"/>
<evidence type="ECO:0000256" key="1">
    <source>
        <dbReference type="ARBA" id="ARBA00022801"/>
    </source>
</evidence>
<feature type="active site" evidence="4">
    <location>
        <position position="39"/>
    </location>
</feature>
<comment type="caution">
    <text evidence="6">The sequence shown here is derived from an EMBL/GenBank/DDBJ whole genome shotgun (WGS) entry which is preliminary data.</text>
</comment>
<dbReference type="EC" id="3.1.1.61" evidence="2"/>
<dbReference type="Pfam" id="PF01339">
    <property type="entry name" value="CheB_methylest"/>
    <property type="match status" value="1"/>
</dbReference>
<evidence type="ECO:0000256" key="2">
    <source>
        <dbReference type="ARBA" id="ARBA00039140"/>
    </source>
</evidence>
<dbReference type="PANTHER" id="PTHR42872:SF6">
    <property type="entry name" value="PROTEIN-GLUTAMATE METHYLESTERASE_PROTEIN-GLUTAMINE GLUTAMINASE"/>
    <property type="match status" value="1"/>
</dbReference>
<feature type="active site" evidence="4">
    <location>
        <position position="12"/>
    </location>
</feature>
<reference evidence="7" key="1">
    <citation type="journal article" date="2019" name="Int. J. Syst. Evol. Microbiol.">
        <title>The Global Catalogue of Microorganisms (GCM) 10K type strain sequencing project: providing services to taxonomists for standard genome sequencing and annotation.</title>
        <authorList>
            <consortium name="The Broad Institute Genomics Platform"/>
            <consortium name="The Broad Institute Genome Sequencing Center for Infectious Disease"/>
            <person name="Wu L."/>
            <person name="Ma J."/>
        </authorList>
    </citation>
    <scope>NUCLEOTIDE SEQUENCE [LARGE SCALE GENOMIC DNA]</scope>
    <source>
        <strain evidence="7">CGMCC 4.7093</strain>
    </source>
</reference>
<dbReference type="RefSeq" id="WP_378034632.1">
    <property type="nucleotide sequence ID" value="NZ_JBHSIV010000003.1"/>
</dbReference>
<keyword evidence="1 4" id="KW-0378">Hydrolase</keyword>
<dbReference type="Gene3D" id="3.40.50.180">
    <property type="entry name" value="Methylesterase CheB, C-terminal domain"/>
    <property type="match status" value="1"/>
</dbReference>
<evidence type="ECO:0000313" key="6">
    <source>
        <dbReference type="EMBL" id="MFC5061280.1"/>
    </source>
</evidence>
<dbReference type="EMBL" id="JBHSIV010000003">
    <property type="protein sequence ID" value="MFC5061280.1"/>
    <property type="molecule type" value="Genomic_DNA"/>
</dbReference>
<protein>
    <recommendedName>
        <fullName evidence="2">protein-glutamate methylesterase</fullName>
        <ecNumber evidence="2">3.1.1.61</ecNumber>
    </recommendedName>
</protein>
<comment type="catalytic activity">
    <reaction evidence="3">
        <text>[protein]-L-glutamate 5-O-methyl ester + H2O = L-glutamyl-[protein] + methanol + H(+)</text>
        <dbReference type="Rhea" id="RHEA:23236"/>
        <dbReference type="Rhea" id="RHEA-COMP:10208"/>
        <dbReference type="Rhea" id="RHEA-COMP:10311"/>
        <dbReference type="ChEBI" id="CHEBI:15377"/>
        <dbReference type="ChEBI" id="CHEBI:15378"/>
        <dbReference type="ChEBI" id="CHEBI:17790"/>
        <dbReference type="ChEBI" id="CHEBI:29973"/>
        <dbReference type="ChEBI" id="CHEBI:82795"/>
        <dbReference type="EC" id="3.1.1.61"/>
    </reaction>
</comment>